<keyword evidence="1" id="KW-0732">Signal</keyword>
<reference evidence="4" key="1">
    <citation type="submission" date="2017-09" db="EMBL/GenBank/DDBJ databases">
        <authorList>
            <person name="Cho G.-S."/>
            <person name="Oguntoyinbo F.A."/>
            <person name="Cnockaert M."/>
            <person name="Kabisch J."/>
            <person name="Neve H."/>
            <person name="Bockelmann W."/>
            <person name="Wenning M."/>
            <person name="Franz C.M."/>
            <person name="Vandamme P."/>
        </authorList>
    </citation>
    <scope>NUCLEOTIDE SEQUENCE [LARGE SCALE GENOMIC DNA]</scope>
    <source>
        <strain evidence="4">MBT G8648</strain>
    </source>
</reference>
<evidence type="ECO:0000256" key="1">
    <source>
        <dbReference type="SAM" id="SignalP"/>
    </source>
</evidence>
<evidence type="ECO:0000313" key="4">
    <source>
        <dbReference type="Proteomes" id="UP000218677"/>
    </source>
</evidence>
<dbReference type="Pfam" id="PF11738">
    <property type="entry name" value="DUF3298"/>
    <property type="match status" value="1"/>
</dbReference>
<dbReference type="Proteomes" id="UP000218677">
    <property type="component" value="Unassembled WGS sequence"/>
</dbReference>
<accession>A0A2A4HMN2</accession>
<dbReference type="RefSeq" id="WP_096651840.1">
    <property type="nucleotide sequence ID" value="NZ_NWUX01000010.1"/>
</dbReference>
<dbReference type="PROSITE" id="PS51257">
    <property type="entry name" value="PROKAR_LIPOPROTEIN"/>
    <property type="match status" value="1"/>
</dbReference>
<evidence type="ECO:0000259" key="2">
    <source>
        <dbReference type="Pfam" id="PF11738"/>
    </source>
</evidence>
<organism evidence="3 4">
    <name type="scientific">Vreelandella nigrificans</name>
    <dbReference type="NCBI Taxonomy" id="2042704"/>
    <lineage>
        <taxon>Bacteria</taxon>
        <taxon>Pseudomonadati</taxon>
        <taxon>Pseudomonadota</taxon>
        <taxon>Gammaproteobacteria</taxon>
        <taxon>Oceanospirillales</taxon>
        <taxon>Halomonadaceae</taxon>
        <taxon>Vreelandella</taxon>
    </lineage>
</organism>
<sequence length="257" mass="28636">MLRLASGICAVTALVLSGCQAPADEQVESRSLATLALEKHYVEPGCQTENCSEVKVAALTFPQSPELSEQLQTRLLKLAMGITEEGTLPAENWDGYAQNFFELAQEDKHLLPNFMASEAVLEAKVNAQHNDLLVIELNSYVYHAGQAHGLPMTEFMVIDEKLQRVVDANDMLLEGQQAAFQTVLNQAHRRWVAEMGHDDQFISNWPLSESRNIAPLETAWEVKYNVYEIAPYAVGQPTLKLPVDELEGIAKPRYLGR</sequence>
<dbReference type="OrthoDB" id="8610451at2"/>
<name>A0A2A4HMN2_9GAMM</name>
<evidence type="ECO:0000313" key="3">
    <source>
        <dbReference type="EMBL" id="PCF95314.1"/>
    </source>
</evidence>
<feature type="domain" description="DUF3298" evidence="2">
    <location>
        <begin position="170"/>
        <end position="243"/>
    </location>
</feature>
<dbReference type="AlphaFoldDB" id="A0A2A4HMN2"/>
<dbReference type="Gene3D" id="3.30.565.40">
    <property type="entry name" value="Fervidobacterium nodosum Rt17-B1 like"/>
    <property type="match status" value="1"/>
</dbReference>
<gene>
    <name evidence="3" type="ORF">CPA45_12285</name>
</gene>
<dbReference type="EMBL" id="NWUX01000010">
    <property type="protein sequence ID" value="PCF95314.1"/>
    <property type="molecule type" value="Genomic_DNA"/>
</dbReference>
<dbReference type="Gene3D" id="3.90.640.20">
    <property type="entry name" value="Heat-shock cognate protein, ATPase"/>
    <property type="match status" value="1"/>
</dbReference>
<comment type="caution">
    <text evidence="3">The sequence shown here is derived from an EMBL/GenBank/DDBJ whole genome shotgun (WGS) entry which is preliminary data.</text>
</comment>
<feature type="signal peptide" evidence="1">
    <location>
        <begin position="1"/>
        <end position="23"/>
    </location>
</feature>
<dbReference type="InterPro" id="IPR037126">
    <property type="entry name" value="PdaC/RsiV-like_sf"/>
</dbReference>
<feature type="chain" id="PRO_5012359133" evidence="1">
    <location>
        <begin position="24"/>
        <end position="257"/>
    </location>
</feature>
<dbReference type="InterPro" id="IPR021729">
    <property type="entry name" value="DUF3298"/>
</dbReference>
<protein>
    <submittedName>
        <fullName evidence="3">DUF3298 domain-containing protein</fullName>
    </submittedName>
</protein>
<keyword evidence="4" id="KW-1185">Reference proteome</keyword>
<proteinExistence type="predicted"/>